<evidence type="ECO:0000313" key="3">
    <source>
        <dbReference type="Proteomes" id="UP000325302"/>
    </source>
</evidence>
<dbReference type="InterPro" id="IPR038158">
    <property type="entry name" value="H-NOX_domain_sf"/>
</dbReference>
<organism evidence="2 3">
    <name type="scientific">Nitrincola tapanii</name>
    <dbReference type="NCBI Taxonomy" id="1708751"/>
    <lineage>
        <taxon>Bacteria</taxon>
        <taxon>Pseudomonadati</taxon>
        <taxon>Pseudomonadota</taxon>
        <taxon>Gammaproteobacteria</taxon>
        <taxon>Oceanospirillales</taxon>
        <taxon>Oceanospirillaceae</taxon>
        <taxon>Nitrincola</taxon>
    </lineage>
</organism>
<proteinExistence type="predicted"/>
<dbReference type="AlphaFoldDB" id="A0A5A9W4F5"/>
<sequence>MKGMVFTEFLEMVETTFSADMVDDILEDADPASGGAYTAVGIYDHQELVDMVLALAKRTGNAPTELVQAFGRHLFSVFYQRYPTFFDGVEDAFSFLAQVEDFIHPEVLKLYPDAQLPRFDCQRDGDQLEMIYHSSRHFADLAEGLIAGCAQHFKEQILIQREELSADSTRFLLTRPSTP</sequence>
<dbReference type="SUPFAM" id="SSF111126">
    <property type="entry name" value="Ligand-binding domain in the NO signalling and Golgi transport"/>
    <property type="match status" value="1"/>
</dbReference>
<dbReference type="Proteomes" id="UP000325302">
    <property type="component" value="Unassembled WGS sequence"/>
</dbReference>
<evidence type="ECO:0000259" key="1">
    <source>
        <dbReference type="Pfam" id="PF07700"/>
    </source>
</evidence>
<evidence type="ECO:0000313" key="2">
    <source>
        <dbReference type="EMBL" id="KAA0874421.1"/>
    </source>
</evidence>
<reference evidence="2 3" key="1">
    <citation type="submission" date="2019-03" db="EMBL/GenBank/DDBJ databases">
        <title>Nitrincola sp. nov. isolated from an Indian soda lake.</title>
        <authorList>
            <person name="Joshi A."/>
            <person name="Thite S.V."/>
            <person name="Joseph N."/>
            <person name="Dhotre D."/>
            <person name="Moorthy M."/>
            <person name="Shouche Y.S."/>
        </authorList>
    </citation>
    <scope>NUCLEOTIDE SEQUENCE [LARGE SCALE GENOMIC DNA]</scope>
    <source>
        <strain evidence="2 3">MEB193</strain>
    </source>
</reference>
<name>A0A5A9W4F5_9GAMM</name>
<dbReference type="EMBL" id="SMRS01000006">
    <property type="protein sequence ID" value="KAA0874421.1"/>
    <property type="molecule type" value="Genomic_DNA"/>
</dbReference>
<dbReference type="GO" id="GO:0020037">
    <property type="term" value="F:heme binding"/>
    <property type="evidence" value="ECO:0007669"/>
    <property type="project" value="InterPro"/>
</dbReference>
<comment type="caution">
    <text evidence="2">The sequence shown here is derived from an EMBL/GenBank/DDBJ whole genome shotgun (WGS) entry which is preliminary data.</text>
</comment>
<dbReference type="Pfam" id="PF07700">
    <property type="entry name" value="HNOB"/>
    <property type="match status" value="1"/>
</dbReference>
<dbReference type="RefSeq" id="WP_149391154.1">
    <property type="nucleotide sequence ID" value="NZ_SMRS01000006.1"/>
</dbReference>
<dbReference type="Gene3D" id="3.90.1520.10">
    <property type="entry name" value="H-NOX domain"/>
    <property type="match status" value="1"/>
</dbReference>
<protein>
    <recommendedName>
        <fullName evidence="1">Heme NO-binding domain-containing protein</fullName>
    </recommendedName>
</protein>
<dbReference type="OrthoDB" id="7266652at2"/>
<keyword evidence="3" id="KW-1185">Reference proteome</keyword>
<feature type="domain" description="Heme NO-binding" evidence="1">
    <location>
        <begin position="2"/>
        <end position="160"/>
    </location>
</feature>
<dbReference type="InterPro" id="IPR024096">
    <property type="entry name" value="NO_sig/Golgi_transp_ligand-bd"/>
</dbReference>
<dbReference type="InterPro" id="IPR011644">
    <property type="entry name" value="Heme_NO-bd"/>
</dbReference>
<gene>
    <name evidence="2" type="ORF">E1H14_09110</name>
</gene>
<accession>A0A5A9W4F5</accession>